<name>A0A146F527_ASPKA</name>
<dbReference type="Proteomes" id="UP000075230">
    <property type="component" value="Unassembled WGS sequence"/>
</dbReference>
<evidence type="ECO:0000313" key="2">
    <source>
        <dbReference type="Proteomes" id="UP000075230"/>
    </source>
</evidence>
<comment type="caution">
    <text evidence="1">The sequence shown here is derived from an EMBL/GenBank/DDBJ whole genome shotgun (WGS) entry which is preliminary data.</text>
</comment>
<protein>
    <submittedName>
        <fullName evidence="1">Uncharacterized protein</fullName>
    </submittedName>
</protein>
<dbReference type="VEuPathDB" id="FungiDB:ASPFODRAFT_701742"/>
<organism evidence="1 2">
    <name type="scientific">Aspergillus kawachii</name>
    <name type="common">White koji mold</name>
    <name type="synonym">Aspergillus awamori var. kawachi</name>
    <dbReference type="NCBI Taxonomy" id="1069201"/>
    <lineage>
        <taxon>Eukaryota</taxon>
        <taxon>Fungi</taxon>
        <taxon>Dikarya</taxon>
        <taxon>Ascomycota</taxon>
        <taxon>Pezizomycotina</taxon>
        <taxon>Eurotiomycetes</taxon>
        <taxon>Eurotiomycetidae</taxon>
        <taxon>Eurotiales</taxon>
        <taxon>Aspergillaceae</taxon>
        <taxon>Aspergillus</taxon>
        <taxon>Aspergillus subgen. Circumdati</taxon>
    </lineage>
</organism>
<dbReference type="EMBL" id="BCWF01000008">
    <property type="protein sequence ID" value="GAT20853.1"/>
    <property type="molecule type" value="Genomic_DNA"/>
</dbReference>
<dbReference type="AlphaFoldDB" id="A0A146F527"/>
<reference evidence="1 2" key="1">
    <citation type="journal article" date="2016" name="DNA Res.">
        <title>Genome sequence of Aspergillus luchuensis NBRC 4314.</title>
        <authorList>
            <person name="Yamada O."/>
            <person name="Machida M."/>
            <person name="Hosoyama A."/>
            <person name="Goto M."/>
            <person name="Takahashi T."/>
            <person name="Futagami T."/>
            <person name="Yamagata Y."/>
            <person name="Takeuchi M."/>
            <person name="Kobayashi T."/>
            <person name="Koike H."/>
            <person name="Abe K."/>
            <person name="Asai K."/>
            <person name="Arita M."/>
            <person name="Fujita N."/>
            <person name="Fukuda K."/>
            <person name="Higa K."/>
            <person name="Horikawa H."/>
            <person name="Ishikawa T."/>
            <person name="Jinno K."/>
            <person name="Kato Y."/>
            <person name="Kirimura K."/>
            <person name="Mizutani O."/>
            <person name="Nakasone K."/>
            <person name="Sano M."/>
            <person name="Shiraishi Y."/>
            <person name="Tsukahara M."/>
            <person name="Gomi K."/>
        </authorList>
    </citation>
    <scope>NUCLEOTIDE SEQUENCE [LARGE SCALE GENOMIC DNA]</scope>
    <source>
        <strain evidence="1 2">RIB 2604</strain>
    </source>
</reference>
<proteinExistence type="predicted"/>
<reference evidence="2" key="2">
    <citation type="submission" date="2016-02" db="EMBL/GenBank/DDBJ databases">
        <title>Genome sequencing of Aspergillus luchuensis NBRC 4314.</title>
        <authorList>
            <person name="Yamada O."/>
        </authorList>
    </citation>
    <scope>NUCLEOTIDE SEQUENCE [LARGE SCALE GENOMIC DNA]</scope>
    <source>
        <strain evidence="2">RIB 2604</strain>
    </source>
</reference>
<sequence>MSIPYLNGLINGHSDNDNRSIPMSYADLNAPGWNGEWDLAPACAEAQWRVELEANPDLPADRLGAVVVFRGLDMRLFPIVNGQAQEPFEYEGEMEWVSESNEFEEAFHAFCDMLAHGN</sequence>
<accession>A0A146F527</accession>
<gene>
    <name evidence="1" type="ORF">RIB2604_00803330</name>
</gene>
<evidence type="ECO:0000313" key="1">
    <source>
        <dbReference type="EMBL" id="GAT20853.1"/>
    </source>
</evidence>